<dbReference type="AlphaFoldDB" id="A0A0E9XCX0"/>
<reference evidence="1" key="1">
    <citation type="submission" date="2014-11" db="EMBL/GenBank/DDBJ databases">
        <authorList>
            <person name="Amaro Gonzalez C."/>
        </authorList>
    </citation>
    <scope>NUCLEOTIDE SEQUENCE</scope>
</reference>
<dbReference type="EMBL" id="GBXM01009049">
    <property type="protein sequence ID" value="JAH99528.1"/>
    <property type="molecule type" value="Transcribed_RNA"/>
</dbReference>
<evidence type="ECO:0000313" key="1">
    <source>
        <dbReference type="EMBL" id="JAH99528.1"/>
    </source>
</evidence>
<protein>
    <submittedName>
        <fullName evidence="1">Uncharacterized protein</fullName>
    </submittedName>
</protein>
<reference evidence="1" key="2">
    <citation type="journal article" date="2015" name="Fish Shellfish Immunol.">
        <title>Early steps in the European eel (Anguilla anguilla)-Vibrio vulnificus interaction in the gills: Role of the RtxA13 toxin.</title>
        <authorList>
            <person name="Callol A."/>
            <person name="Pajuelo D."/>
            <person name="Ebbesson L."/>
            <person name="Teles M."/>
            <person name="MacKenzie S."/>
            <person name="Amaro C."/>
        </authorList>
    </citation>
    <scope>NUCLEOTIDE SEQUENCE</scope>
</reference>
<name>A0A0E9XCX0_ANGAN</name>
<proteinExistence type="predicted"/>
<sequence>MNYISGSQDFIPDNKHTLCGTKLFHLSFWLLP</sequence>
<accession>A0A0E9XCX0</accession>
<organism evidence="1">
    <name type="scientific">Anguilla anguilla</name>
    <name type="common">European freshwater eel</name>
    <name type="synonym">Muraena anguilla</name>
    <dbReference type="NCBI Taxonomy" id="7936"/>
    <lineage>
        <taxon>Eukaryota</taxon>
        <taxon>Metazoa</taxon>
        <taxon>Chordata</taxon>
        <taxon>Craniata</taxon>
        <taxon>Vertebrata</taxon>
        <taxon>Euteleostomi</taxon>
        <taxon>Actinopterygii</taxon>
        <taxon>Neopterygii</taxon>
        <taxon>Teleostei</taxon>
        <taxon>Anguilliformes</taxon>
        <taxon>Anguillidae</taxon>
        <taxon>Anguilla</taxon>
    </lineage>
</organism>